<keyword evidence="9" id="KW-0614">Plasmid</keyword>
<dbReference type="GO" id="GO:0004497">
    <property type="term" value="F:monooxygenase activity"/>
    <property type="evidence" value="ECO:0007669"/>
    <property type="project" value="UniProtKB-KW"/>
</dbReference>
<dbReference type="Proteomes" id="UP000831768">
    <property type="component" value="Plasmid unnamed1"/>
</dbReference>
<evidence type="ECO:0000256" key="4">
    <source>
        <dbReference type="ARBA" id="ARBA00023002"/>
    </source>
</evidence>
<dbReference type="GO" id="GO:0020037">
    <property type="term" value="F:heme binding"/>
    <property type="evidence" value="ECO:0007669"/>
    <property type="project" value="InterPro"/>
</dbReference>
<dbReference type="InterPro" id="IPR001128">
    <property type="entry name" value="Cyt_P450"/>
</dbReference>
<protein>
    <submittedName>
        <fullName evidence="9">Cytochrome P450</fullName>
    </submittedName>
</protein>
<keyword evidence="4 7" id="KW-0560">Oxidoreductase</keyword>
<proteinExistence type="inferred from homology"/>
<dbReference type="KEGG" id="haad:MW046_15185"/>
<sequence length="438" mass="49091">MNTNETLGTETSGDSLSIPPGPNGLPLIGNTISFLHGGLDFADRLTEHGDVVRYTALGETFVVVSDPQLIESVLVSRNDEFWKGSFEVELGRLLAPNGLVFTEGEQWQTHRSLLQPEFTPERLRSHEASIRAVVSAAASEWSAEETIDLRTACSKLTLSILANTLFTIDLTTARGAVVREAASAIAARTDISRLTYIWPEWAPRTPTQRRFDRAMADLDELIEELICERRQTDTGDDLLGVLLSADAMDEDTVRDQLVTFLFAGHETTALALTYALWLLSGHPAVSERVRAERKTAPETVIKETLRLYPPTYLIYRETQHDVALGGYRISRGTTLQLPAYTVHRDPRWWNEPDAFVPDRWNETTDRPEYAYFPFGGGPRHCIGIRFAMTELNIALTELLQRLEFERITESLTPSPNALLEPGQVMMRVHQRAGDSRPT</sequence>
<dbReference type="InterPro" id="IPR017972">
    <property type="entry name" value="Cyt_P450_CS"/>
</dbReference>
<dbReference type="PRINTS" id="PR00463">
    <property type="entry name" value="EP450I"/>
</dbReference>
<feature type="compositionally biased region" description="Polar residues" evidence="8">
    <location>
        <begin position="1"/>
        <end position="14"/>
    </location>
</feature>
<comment type="similarity">
    <text evidence="1 7">Belongs to the cytochrome P450 family.</text>
</comment>
<dbReference type="GeneID" id="71929418"/>
<name>A0A8U0A561_9EURY</name>
<evidence type="ECO:0000256" key="2">
    <source>
        <dbReference type="ARBA" id="ARBA00022617"/>
    </source>
</evidence>
<keyword evidence="3 7" id="KW-0479">Metal-binding</keyword>
<dbReference type="PANTHER" id="PTHR24291:SF50">
    <property type="entry name" value="BIFUNCTIONAL ALBAFLAVENONE MONOOXYGENASE_TERPENE SYNTHASE"/>
    <property type="match status" value="1"/>
</dbReference>
<gene>
    <name evidence="9" type="ORF">MW046_15185</name>
</gene>
<evidence type="ECO:0000256" key="3">
    <source>
        <dbReference type="ARBA" id="ARBA00022723"/>
    </source>
</evidence>
<reference evidence="9" key="1">
    <citation type="submission" date="2022-04" db="EMBL/GenBank/DDBJ databases">
        <title>Halocatena sp. nov., isolated from a salt lake.</title>
        <authorList>
            <person name="Cui H.-L."/>
        </authorList>
    </citation>
    <scope>NUCLEOTIDE SEQUENCE</scope>
    <source>
        <strain evidence="9">AD-1</strain>
        <plasmid evidence="9">unnamed1</plasmid>
    </source>
</reference>
<evidence type="ECO:0000256" key="8">
    <source>
        <dbReference type="SAM" id="MobiDB-lite"/>
    </source>
</evidence>
<evidence type="ECO:0000256" key="5">
    <source>
        <dbReference type="ARBA" id="ARBA00023004"/>
    </source>
</evidence>
<dbReference type="Pfam" id="PF00067">
    <property type="entry name" value="p450"/>
    <property type="match status" value="1"/>
</dbReference>
<evidence type="ECO:0000256" key="1">
    <source>
        <dbReference type="ARBA" id="ARBA00010617"/>
    </source>
</evidence>
<evidence type="ECO:0000256" key="6">
    <source>
        <dbReference type="ARBA" id="ARBA00023033"/>
    </source>
</evidence>
<dbReference type="InterPro" id="IPR002401">
    <property type="entry name" value="Cyt_P450_E_grp-I"/>
</dbReference>
<organism evidence="9 10">
    <name type="scientific">Halocatena salina</name>
    <dbReference type="NCBI Taxonomy" id="2934340"/>
    <lineage>
        <taxon>Archaea</taxon>
        <taxon>Methanobacteriati</taxon>
        <taxon>Methanobacteriota</taxon>
        <taxon>Stenosarchaea group</taxon>
        <taxon>Halobacteria</taxon>
        <taxon>Halobacteriales</taxon>
        <taxon>Natronomonadaceae</taxon>
        <taxon>Halocatena</taxon>
    </lineage>
</organism>
<dbReference type="EMBL" id="CP096020">
    <property type="protein sequence ID" value="UPM44350.1"/>
    <property type="molecule type" value="Genomic_DNA"/>
</dbReference>
<evidence type="ECO:0000256" key="7">
    <source>
        <dbReference type="RuleBase" id="RU000461"/>
    </source>
</evidence>
<dbReference type="GO" id="GO:0005506">
    <property type="term" value="F:iron ion binding"/>
    <property type="evidence" value="ECO:0007669"/>
    <property type="project" value="InterPro"/>
</dbReference>
<dbReference type="GO" id="GO:0016705">
    <property type="term" value="F:oxidoreductase activity, acting on paired donors, with incorporation or reduction of molecular oxygen"/>
    <property type="evidence" value="ECO:0007669"/>
    <property type="project" value="InterPro"/>
</dbReference>
<evidence type="ECO:0000313" key="10">
    <source>
        <dbReference type="Proteomes" id="UP000831768"/>
    </source>
</evidence>
<geneLocation type="plasmid" evidence="9 10">
    <name>unnamed1</name>
</geneLocation>
<dbReference type="RefSeq" id="WP_247995004.1">
    <property type="nucleotide sequence ID" value="NZ_CP096020.1"/>
</dbReference>
<dbReference type="Gene3D" id="1.10.630.10">
    <property type="entry name" value="Cytochrome P450"/>
    <property type="match status" value="1"/>
</dbReference>
<dbReference type="PRINTS" id="PR00385">
    <property type="entry name" value="P450"/>
</dbReference>
<dbReference type="PROSITE" id="PS00086">
    <property type="entry name" value="CYTOCHROME_P450"/>
    <property type="match status" value="1"/>
</dbReference>
<dbReference type="PANTHER" id="PTHR24291">
    <property type="entry name" value="CYTOCHROME P450 FAMILY 4"/>
    <property type="match status" value="1"/>
</dbReference>
<keyword evidence="6 7" id="KW-0503">Monooxygenase</keyword>
<dbReference type="InterPro" id="IPR036396">
    <property type="entry name" value="Cyt_P450_sf"/>
</dbReference>
<dbReference type="SUPFAM" id="SSF48264">
    <property type="entry name" value="Cytochrome P450"/>
    <property type="match status" value="1"/>
</dbReference>
<dbReference type="InterPro" id="IPR050196">
    <property type="entry name" value="Cytochrome_P450_Monoox"/>
</dbReference>
<evidence type="ECO:0000313" key="9">
    <source>
        <dbReference type="EMBL" id="UPM44350.1"/>
    </source>
</evidence>
<keyword evidence="2 7" id="KW-0349">Heme</keyword>
<feature type="region of interest" description="Disordered" evidence="8">
    <location>
        <begin position="1"/>
        <end position="22"/>
    </location>
</feature>
<keyword evidence="10" id="KW-1185">Reference proteome</keyword>
<keyword evidence="5 7" id="KW-0408">Iron</keyword>
<dbReference type="AlphaFoldDB" id="A0A8U0A561"/>
<accession>A0A8U0A561</accession>